<dbReference type="Proteomes" id="UP001174691">
    <property type="component" value="Unassembled WGS sequence"/>
</dbReference>
<feature type="transmembrane region" description="Helical" evidence="1">
    <location>
        <begin position="49"/>
        <end position="69"/>
    </location>
</feature>
<dbReference type="EMBL" id="JANBVN010000011">
    <property type="protein sequence ID" value="KAJ9164593.1"/>
    <property type="molecule type" value="Genomic_DNA"/>
</dbReference>
<proteinExistence type="predicted"/>
<keyword evidence="1" id="KW-1133">Transmembrane helix</keyword>
<evidence type="ECO:0000256" key="1">
    <source>
        <dbReference type="SAM" id="Phobius"/>
    </source>
</evidence>
<feature type="transmembrane region" description="Helical" evidence="1">
    <location>
        <begin position="20"/>
        <end position="43"/>
    </location>
</feature>
<keyword evidence="1" id="KW-0472">Membrane</keyword>
<comment type="caution">
    <text evidence="2">The sequence shown here is derived from an EMBL/GenBank/DDBJ whole genome shotgun (WGS) entry which is preliminary data.</text>
</comment>
<reference evidence="2" key="1">
    <citation type="submission" date="2022-07" db="EMBL/GenBank/DDBJ databases">
        <title>Fungi with potential for degradation of polypropylene.</title>
        <authorList>
            <person name="Gostincar C."/>
        </authorList>
    </citation>
    <scope>NUCLEOTIDE SEQUENCE</scope>
    <source>
        <strain evidence="2">EXF-13287</strain>
    </source>
</reference>
<evidence type="ECO:0000313" key="3">
    <source>
        <dbReference type="Proteomes" id="UP001174691"/>
    </source>
</evidence>
<protein>
    <submittedName>
        <fullName evidence="2">Uncharacterized protein</fullName>
    </submittedName>
</protein>
<feature type="transmembrane region" description="Helical" evidence="1">
    <location>
        <begin position="76"/>
        <end position="95"/>
    </location>
</feature>
<keyword evidence="3" id="KW-1185">Reference proteome</keyword>
<evidence type="ECO:0000313" key="2">
    <source>
        <dbReference type="EMBL" id="KAJ9164593.1"/>
    </source>
</evidence>
<name>A0AA38RYU7_9PEZI</name>
<organism evidence="2 3">
    <name type="scientific">Coniochaeta hoffmannii</name>
    <dbReference type="NCBI Taxonomy" id="91930"/>
    <lineage>
        <taxon>Eukaryota</taxon>
        <taxon>Fungi</taxon>
        <taxon>Dikarya</taxon>
        <taxon>Ascomycota</taxon>
        <taxon>Pezizomycotina</taxon>
        <taxon>Sordariomycetes</taxon>
        <taxon>Sordariomycetidae</taxon>
        <taxon>Coniochaetales</taxon>
        <taxon>Coniochaetaceae</taxon>
        <taxon>Coniochaeta</taxon>
    </lineage>
</organism>
<sequence length="176" mass="19278">MEDMEILESHRRLSGRHHRICYIGKIISAGSMIGTALLFPFTYGGELPLHALMLAIFSLSLLVFVALHLEPFIRIGPYTAPMALFILLFLVLPGGSGGTEYTLRDLDGARRDPQAAHFIYGNSHVDQVRLPSGDLRLVTARGADAYEAVAGMELDRDRISQDSALESRAPLLGSND</sequence>
<gene>
    <name evidence="2" type="ORF">NKR19_g1237</name>
</gene>
<keyword evidence="1" id="KW-0812">Transmembrane</keyword>
<accession>A0AA38RYU7</accession>
<dbReference type="AlphaFoldDB" id="A0AA38RYU7"/>